<reference evidence="1" key="1">
    <citation type="submission" date="2021-02" db="EMBL/GenBank/DDBJ databases">
        <authorList>
            <consortium name="DOE Joint Genome Institute"/>
            <person name="Ahrendt S."/>
            <person name="Looney B.P."/>
            <person name="Miyauchi S."/>
            <person name="Morin E."/>
            <person name="Drula E."/>
            <person name="Courty P.E."/>
            <person name="Chicoki N."/>
            <person name="Fauchery L."/>
            <person name="Kohler A."/>
            <person name="Kuo A."/>
            <person name="Labutti K."/>
            <person name="Pangilinan J."/>
            <person name="Lipzen A."/>
            <person name="Riley R."/>
            <person name="Andreopoulos W."/>
            <person name="He G."/>
            <person name="Johnson J."/>
            <person name="Barry K.W."/>
            <person name="Grigoriev I.V."/>
            <person name="Nagy L."/>
            <person name="Hibbett D."/>
            <person name="Henrissat B."/>
            <person name="Matheny P.B."/>
            <person name="Labbe J."/>
            <person name="Martin F."/>
        </authorList>
    </citation>
    <scope>NUCLEOTIDE SEQUENCE</scope>
    <source>
        <strain evidence="1">FP105234-sp</strain>
    </source>
</reference>
<protein>
    <submittedName>
        <fullName evidence="1">Uncharacterized protein</fullName>
    </submittedName>
</protein>
<evidence type="ECO:0000313" key="1">
    <source>
        <dbReference type="EMBL" id="KAI0051533.1"/>
    </source>
</evidence>
<keyword evidence="2" id="KW-1185">Reference proteome</keyword>
<sequence length="338" mass="36522">MHTSPNLDLARAQEILDTHLPAPSPRADALADLAVTSTITSRSYLIHSSSTTFLITVSTTKASAASPLPTFAPNPLAAQYALLTHLHTHLPLPHPFPIPTPVACTQTYVLLRLPRIIAADTSLVPALHTPALDTRLGAALRAVHACANDWFGLHGWEHEGVYSWEEAFVRLLEDALAAAPTIHDLEIDPSAIHSHLSRAIGAFLFDDVEEPAFVMVTPGRQHVFVVEGGAGDEPALWLPTLPHALYGDPLLERVFSEVPYPLASEAPAPSAEVLAGYGKALIVFARQHTKRLWYDLYLGLVLLLNAQPEAAGGGAEEEAWARELVARSERLLQGAPCY</sequence>
<gene>
    <name evidence="1" type="ORF">FA95DRAFT_1675823</name>
</gene>
<reference evidence="1" key="2">
    <citation type="journal article" date="2022" name="New Phytol.">
        <title>Evolutionary transition to the ectomycorrhizal habit in the genomes of a hyperdiverse lineage of mushroom-forming fungi.</title>
        <authorList>
            <person name="Looney B."/>
            <person name="Miyauchi S."/>
            <person name="Morin E."/>
            <person name="Drula E."/>
            <person name="Courty P.E."/>
            <person name="Kohler A."/>
            <person name="Kuo A."/>
            <person name="LaButti K."/>
            <person name="Pangilinan J."/>
            <person name="Lipzen A."/>
            <person name="Riley R."/>
            <person name="Andreopoulos W."/>
            <person name="He G."/>
            <person name="Johnson J."/>
            <person name="Nolan M."/>
            <person name="Tritt A."/>
            <person name="Barry K.W."/>
            <person name="Grigoriev I.V."/>
            <person name="Nagy L.G."/>
            <person name="Hibbett D."/>
            <person name="Henrissat B."/>
            <person name="Matheny P.B."/>
            <person name="Labbe J."/>
            <person name="Martin F.M."/>
        </authorList>
    </citation>
    <scope>NUCLEOTIDE SEQUENCE</scope>
    <source>
        <strain evidence="1">FP105234-sp</strain>
    </source>
</reference>
<organism evidence="1 2">
    <name type="scientific">Auriscalpium vulgare</name>
    <dbReference type="NCBI Taxonomy" id="40419"/>
    <lineage>
        <taxon>Eukaryota</taxon>
        <taxon>Fungi</taxon>
        <taxon>Dikarya</taxon>
        <taxon>Basidiomycota</taxon>
        <taxon>Agaricomycotina</taxon>
        <taxon>Agaricomycetes</taxon>
        <taxon>Russulales</taxon>
        <taxon>Auriscalpiaceae</taxon>
        <taxon>Auriscalpium</taxon>
    </lineage>
</organism>
<dbReference type="EMBL" id="MU275851">
    <property type="protein sequence ID" value="KAI0051533.1"/>
    <property type="molecule type" value="Genomic_DNA"/>
</dbReference>
<comment type="caution">
    <text evidence="1">The sequence shown here is derived from an EMBL/GenBank/DDBJ whole genome shotgun (WGS) entry which is preliminary data.</text>
</comment>
<name>A0ACB8S6Y3_9AGAM</name>
<dbReference type="Proteomes" id="UP000814033">
    <property type="component" value="Unassembled WGS sequence"/>
</dbReference>
<evidence type="ECO:0000313" key="2">
    <source>
        <dbReference type="Proteomes" id="UP000814033"/>
    </source>
</evidence>
<accession>A0ACB8S6Y3</accession>
<proteinExistence type="predicted"/>